<dbReference type="Gramene" id="CDP13106">
    <property type="protein sequence ID" value="CDP13106"/>
    <property type="gene ID" value="GSCOC_T00037900001"/>
</dbReference>
<dbReference type="AlphaFoldDB" id="A0A068UXF7"/>
<dbReference type="InterPro" id="IPR002213">
    <property type="entry name" value="UDP_glucos_trans"/>
</dbReference>
<evidence type="ECO:0000256" key="3">
    <source>
        <dbReference type="ARBA" id="ARBA00022679"/>
    </source>
</evidence>
<dbReference type="CDD" id="cd03784">
    <property type="entry name" value="GT1_Gtf-like"/>
    <property type="match status" value="1"/>
</dbReference>
<dbReference type="OrthoDB" id="5835829at2759"/>
<keyword evidence="2" id="KW-0328">Glycosyltransferase</keyword>
<comment type="similarity">
    <text evidence="1">Belongs to the UDP-glycosyltransferase family.</text>
</comment>
<dbReference type="FunFam" id="3.40.50.2000:FF:000019">
    <property type="entry name" value="Glycosyltransferase"/>
    <property type="match status" value="1"/>
</dbReference>
<reference evidence="5" key="1">
    <citation type="journal article" date="2014" name="Science">
        <title>The coffee genome provides insight into the convergent evolution of caffeine biosynthesis.</title>
        <authorList>
            <person name="Denoeud F."/>
            <person name="Carretero-Paulet L."/>
            <person name="Dereeper A."/>
            <person name="Droc G."/>
            <person name="Guyot R."/>
            <person name="Pietrella M."/>
            <person name="Zheng C."/>
            <person name="Alberti A."/>
            <person name="Anthony F."/>
            <person name="Aprea G."/>
            <person name="Aury J.M."/>
            <person name="Bento P."/>
            <person name="Bernard M."/>
            <person name="Bocs S."/>
            <person name="Campa C."/>
            <person name="Cenci A."/>
            <person name="Combes M.C."/>
            <person name="Crouzillat D."/>
            <person name="Da Silva C."/>
            <person name="Daddiego L."/>
            <person name="De Bellis F."/>
            <person name="Dussert S."/>
            <person name="Garsmeur O."/>
            <person name="Gayraud T."/>
            <person name="Guignon V."/>
            <person name="Jahn K."/>
            <person name="Jamilloux V."/>
            <person name="Joet T."/>
            <person name="Labadie K."/>
            <person name="Lan T."/>
            <person name="Leclercq J."/>
            <person name="Lepelley M."/>
            <person name="Leroy T."/>
            <person name="Li L.T."/>
            <person name="Librado P."/>
            <person name="Lopez L."/>
            <person name="Munoz A."/>
            <person name="Noel B."/>
            <person name="Pallavicini A."/>
            <person name="Perrotta G."/>
            <person name="Poncet V."/>
            <person name="Pot D."/>
            <person name="Priyono X."/>
            <person name="Rigoreau M."/>
            <person name="Rouard M."/>
            <person name="Rozas J."/>
            <person name="Tranchant-Dubreuil C."/>
            <person name="VanBuren R."/>
            <person name="Zhang Q."/>
            <person name="Andrade A.C."/>
            <person name="Argout X."/>
            <person name="Bertrand B."/>
            <person name="de Kochko A."/>
            <person name="Graziosi G."/>
            <person name="Henry R.J."/>
            <person name="Jayarama X."/>
            <person name="Ming R."/>
            <person name="Nagai C."/>
            <person name="Rounsley S."/>
            <person name="Sankoff D."/>
            <person name="Giuliano G."/>
            <person name="Albert V.A."/>
            <person name="Wincker P."/>
            <person name="Lashermes P."/>
        </authorList>
    </citation>
    <scope>NUCLEOTIDE SEQUENCE [LARGE SCALE GENOMIC DNA]</scope>
    <source>
        <strain evidence="5">cv. DH200-94</strain>
    </source>
</reference>
<dbReference type="Proteomes" id="UP000295252">
    <property type="component" value="Chromosome I"/>
</dbReference>
<organism evidence="4 5">
    <name type="scientific">Coffea canephora</name>
    <name type="common">Robusta coffee</name>
    <dbReference type="NCBI Taxonomy" id="49390"/>
    <lineage>
        <taxon>Eukaryota</taxon>
        <taxon>Viridiplantae</taxon>
        <taxon>Streptophyta</taxon>
        <taxon>Embryophyta</taxon>
        <taxon>Tracheophyta</taxon>
        <taxon>Spermatophyta</taxon>
        <taxon>Magnoliopsida</taxon>
        <taxon>eudicotyledons</taxon>
        <taxon>Gunneridae</taxon>
        <taxon>Pentapetalae</taxon>
        <taxon>asterids</taxon>
        <taxon>lamiids</taxon>
        <taxon>Gentianales</taxon>
        <taxon>Rubiaceae</taxon>
        <taxon>Ixoroideae</taxon>
        <taxon>Gardenieae complex</taxon>
        <taxon>Bertiereae - Coffeeae clade</taxon>
        <taxon>Coffeeae</taxon>
        <taxon>Coffea</taxon>
    </lineage>
</organism>
<dbReference type="PANTHER" id="PTHR11926:SF1553">
    <property type="entry name" value="GLYCOSYLTRANSFERASE"/>
    <property type="match status" value="1"/>
</dbReference>
<dbReference type="GO" id="GO:0080043">
    <property type="term" value="F:quercetin 3-O-glucosyltransferase activity"/>
    <property type="evidence" value="ECO:0007669"/>
    <property type="project" value="TreeGrafter"/>
</dbReference>
<keyword evidence="5" id="KW-1185">Reference proteome</keyword>
<dbReference type="Gene3D" id="3.40.50.2000">
    <property type="entry name" value="Glycogen Phosphorylase B"/>
    <property type="match status" value="5"/>
</dbReference>
<evidence type="ECO:0000313" key="5">
    <source>
        <dbReference type="Proteomes" id="UP000295252"/>
    </source>
</evidence>
<dbReference type="FunFam" id="3.40.50.2000:FF:000057">
    <property type="entry name" value="Glycosyltransferase"/>
    <property type="match status" value="1"/>
</dbReference>
<sequence length="669" mass="75887">METHKAHCLIFPYPMQGHINPMLQFAKRLQHRGTKITLATTKFVFKTLHEVSGSITVETISDGFDEGENGVAVDTYYATFQKVGSETITELILKLKDSGYPVDCIVYDAVLPWALRVAKSLGLRAAVFFTQSCAVNKIYYHVYTGLLKLPLEESKVEIPGLPPLSASDLPSFISSYGSYPPIFQLVTHDQMKNIHEADSIIYNTFYELEEEVIDWTSRILPIMTIGPTIPSMYLDKRLQDDKQYGLTEVDAEQMEEVAWGLRTSNYYFLWVVRESESNKLPKDLVKETSDRGLVISWCPQLEVLAHKSIGCFITHCGWNSTLEALSLGVPMVVMPRWTDQSTNAKFVTDIWKTGIKARSDENGIVRRDVIRQCISVVMEGEKGQEIRKNADKWKDLARHAFDEGGSSDKNIKDFVSKLIQLVQEQKTNEVPLDTYNAVFQKVGSENLTELILKLKDLGCPVDCIVYDALISWALDVAKSLGLRAAAFFTQSCAVYKIYYHVYAGLLKLPLEESKVEIPGLPPLLASDLPSFFSTYGSYPPIFQMVAYDQMKNIHEADWIFCNTFYKLEEEVIDCTSKILPIKTIGPSIPSMYLDKRLQDDKQYGLSRFMPMTNDCMPWLNERSTSSVVYVSFGSLAELDAEQMEEVAQGLRTSNYYFLWRIIHFMVPSA</sequence>
<dbReference type="PhylomeDB" id="A0A068UXF7"/>
<dbReference type="InterPro" id="IPR035595">
    <property type="entry name" value="UDP_glycos_trans_CS"/>
</dbReference>
<protein>
    <submittedName>
        <fullName evidence="4">Uncharacterized protein</fullName>
    </submittedName>
</protein>
<evidence type="ECO:0000256" key="1">
    <source>
        <dbReference type="ARBA" id="ARBA00009995"/>
    </source>
</evidence>
<name>A0A068UXF7_COFCA</name>
<dbReference type="SUPFAM" id="SSF53756">
    <property type="entry name" value="UDP-Glycosyltransferase/glycogen phosphorylase"/>
    <property type="match status" value="2"/>
</dbReference>
<dbReference type="PANTHER" id="PTHR11926">
    <property type="entry name" value="GLUCOSYL/GLUCURONOSYL TRANSFERASES"/>
    <property type="match status" value="1"/>
</dbReference>
<dbReference type="Pfam" id="PF00201">
    <property type="entry name" value="UDPGT"/>
    <property type="match status" value="1"/>
</dbReference>
<keyword evidence="3" id="KW-0808">Transferase</keyword>
<dbReference type="OMA" id="DQMKNIH"/>
<accession>A0A068UXF7</accession>
<evidence type="ECO:0000313" key="4">
    <source>
        <dbReference type="EMBL" id="CDP13106.1"/>
    </source>
</evidence>
<dbReference type="GO" id="GO:0080044">
    <property type="term" value="F:quercetin 7-O-glucosyltransferase activity"/>
    <property type="evidence" value="ECO:0007669"/>
    <property type="project" value="TreeGrafter"/>
</dbReference>
<dbReference type="EMBL" id="HG739157">
    <property type="protein sequence ID" value="CDP13106.1"/>
    <property type="molecule type" value="Genomic_DNA"/>
</dbReference>
<dbReference type="InParanoid" id="A0A068UXF7"/>
<dbReference type="PROSITE" id="PS00375">
    <property type="entry name" value="UDPGT"/>
    <property type="match status" value="1"/>
</dbReference>
<proteinExistence type="inferred from homology"/>
<gene>
    <name evidence="4" type="ORF">GSCOC_T00037900001</name>
</gene>
<evidence type="ECO:0000256" key="2">
    <source>
        <dbReference type="ARBA" id="ARBA00022676"/>
    </source>
</evidence>